<keyword evidence="6" id="KW-0479">Metal-binding</keyword>
<organism evidence="9 10">
    <name type="scientific">Bauldia litoralis</name>
    <dbReference type="NCBI Taxonomy" id="665467"/>
    <lineage>
        <taxon>Bacteria</taxon>
        <taxon>Pseudomonadati</taxon>
        <taxon>Pseudomonadota</taxon>
        <taxon>Alphaproteobacteria</taxon>
        <taxon>Hyphomicrobiales</taxon>
        <taxon>Kaistiaceae</taxon>
        <taxon>Bauldia</taxon>
    </lineage>
</organism>
<protein>
    <submittedName>
        <fullName evidence="9">Ceramidase</fullName>
    </submittedName>
</protein>
<feature type="binding site" evidence="6">
    <location>
        <position position="34"/>
    </location>
    <ligand>
        <name>Ca(2+)</name>
        <dbReference type="ChEBI" id="CHEBI:29108"/>
    </ligand>
</feature>
<comment type="subcellular location">
    <subcellularLocation>
        <location evidence="1">Membrane</location>
        <topology evidence="1">Multi-pass membrane protein</topology>
    </subcellularLocation>
</comment>
<accession>A0A1G6BQC0</accession>
<evidence type="ECO:0000313" key="9">
    <source>
        <dbReference type="EMBL" id="SDB22842.1"/>
    </source>
</evidence>
<keyword evidence="4 8" id="KW-1133">Transmembrane helix</keyword>
<evidence type="ECO:0000256" key="7">
    <source>
        <dbReference type="PIRSR" id="PIRSR608901-2"/>
    </source>
</evidence>
<evidence type="ECO:0000256" key="2">
    <source>
        <dbReference type="ARBA" id="ARBA00022692"/>
    </source>
</evidence>
<dbReference type="RefSeq" id="WP_090876002.1">
    <property type="nucleotide sequence ID" value="NZ_FMXQ01000003.1"/>
</dbReference>
<feature type="binding site" evidence="7">
    <location>
        <position position="85"/>
    </location>
    <ligand>
        <name>Zn(2+)</name>
        <dbReference type="ChEBI" id="CHEBI:29105"/>
        <note>catalytic</note>
    </ligand>
</feature>
<evidence type="ECO:0000256" key="1">
    <source>
        <dbReference type="ARBA" id="ARBA00004141"/>
    </source>
</evidence>
<feature type="transmembrane region" description="Helical" evidence="8">
    <location>
        <begin position="91"/>
        <end position="111"/>
    </location>
</feature>
<feature type="transmembrane region" description="Helical" evidence="8">
    <location>
        <begin position="173"/>
        <end position="191"/>
    </location>
</feature>
<dbReference type="GO" id="GO:0016020">
    <property type="term" value="C:membrane"/>
    <property type="evidence" value="ECO:0007669"/>
    <property type="project" value="UniProtKB-SubCell"/>
</dbReference>
<feature type="transmembrane region" description="Helical" evidence="8">
    <location>
        <begin position="66"/>
        <end position="85"/>
    </location>
</feature>
<keyword evidence="3" id="KW-0378">Hydrolase</keyword>
<keyword evidence="5 8" id="KW-0472">Membrane</keyword>
<keyword evidence="7" id="KW-0862">Zinc</keyword>
<evidence type="ECO:0000256" key="4">
    <source>
        <dbReference type="ARBA" id="ARBA00022989"/>
    </source>
</evidence>
<reference evidence="9 10" key="1">
    <citation type="submission" date="2016-10" db="EMBL/GenBank/DDBJ databases">
        <authorList>
            <person name="de Groot N.N."/>
        </authorList>
    </citation>
    <scope>NUCLEOTIDE SEQUENCE [LARGE SCALE GENOMIC DNA]</scope>
    <source>
        <strain evidence="9 10">ATCC 35022</strain>
    </source>
</reference>
<feature type="transmembrane region" description="Helical" evidence="8">
    <location>
        <begin position="203"/>
        <end position="221"/>
    </location>
</feature>
<dbReference type="AlphaFoldDB" id="A0A1G6BQC0"/>
<evidence type="ECO:0000256" key="8">
    <source>
        <dbReference type="SAM" id="Phobius"/>
    </source>
</evidence>
<dbReference type="Proteomes" id="UP000199071">
    <property type="component" value="Unassembled WGS sequence"/>
</dbReference>
<dbReference type="GO" id="GO:0016811">
    <property type="term" value="F:hydrolase activity, acting on carbon-nitrogen (but not peptide) bonds, in linear amides"/>
    <property type="evidence" value="ECO:0007669"/>
    <property type="project" value="InterPro"/>
</dbReference>
<dbReference type="OrthoDB" id="277121at2"/>
<dbReference type="EMBL" id="FMXQ01000003">
    <property type="protein sequence ID" value="SDB22842.1"/>
    <property type="molecule type" value="Genomic_DNA"/>
</dbReference>
<keyword evidence="2 8" id="KW-0812">Transmembrane</keyword>
<dbReference type="GO" id="GO:0046872">
    <property type="term" value="F:metal ion binding"/>
    <property type="evidence" value="ECO:0007669"/>
    <property type="project" value="UniProtKB-KW"/>
</dbReference>
<evidence type="ECO:0000256" key="5">
    <source>
        <dbReference type="ARBA" id="ARBA00023136"/>
    </source>
</evidence>
<dbReference type="InterPro" id="IPR008901">
    <property type="entry name" value="ACER"/>
</dbReference>
<feature type="transmembrane region" description="Helical" evidence="8">
    <location>
        <begin position="36"/>
        <end position="54"/>
    </location>
</feature>
<feature type="transmembrane region" description="Helical" evidence="8">
    <location>
        <begin position="149"/>
        <end position="166"/>
    </location>
</feature>
<name>A0A1G6BQC0_9HYPH</name>
<dbReference type="GO" id="GO:0006672">
    <property type="term" value="P:ceramide metabolic process"/>
    <property type="evidence" value="ECO:0007669"/>
    <property type="project" value="InterPro"/>
</dbReference>
<comment type="cofactor">
    <cofactor evidence="7">
        <name>Zn(2+)</name>
        <dbReference type="ChEBI" id="CHEBI:29105"/>
    </cofactor>
</comment>
<dbReference type="STRING" id="665467.SAMN02982931_01725"/>
<sequence length="246" mass="26223">MDLVCPALIADAAPALCRQFDVYCERIGFGLDAEPLNALTNVAMLVVAAFAARLQIARPNRDAAGLIWAAIIAVALGGIGATLFHTTATVWAVWADMMPFLVFMMIILWLALTRHFGWPAWAAVIAVLGFLAITFGSGPLIPRGLLPGGAYYLPPLLVLFAVAVILQRRGSKAGVSYLLASIVFLGALAARESDGPLCAAIPFGTHFLWHLLAALLAWILIRSAILDTPASGAATRKPRRDRDKPA</sequence>
<keyword evidence="10" id="KW-1185">Reference proteome</keyword>
<proteinExistence type="predicted"/>
<evidence type="ECO:0000313" key="10">
    <source>
        <dbReference type="Proteomes" id="UP000199071"/>
    </source>
</evidence>
<dbReference type="Pfam" id="PF05875">
    <property type="entry name" value="Ceramidase"/>
    <property type="match status" value="1"/>
</dbReference>
<gene>
    <name evidence="9" type="ORF">SAMN02982931_01725</name>
</gene>
<evidence type="ECO:0000256" key="6">
    <source>
        <dbReference type="PIRSR" id="PIRSR608901-1"/>
    </source>
</evidence>
<evidence type="ECO:0000256" key="3">
    <source>
        <dbReference type="ARBA" id="ARBA00022801"/>
    </source>
</evidence>
<feature type="transmembrane region" description="Helical" evidence="8">
    <location>
        <begin position="118"/>
        <end position="137"/>
    </location>
</feature>
<keyword evidence="6" id="KW-0106">Calcium</keyword>